<keyword evidence="4" id="KW-0067">ATP-binding</keyword>
<dbReference type="GO" id="GO:0034605">
    <property type="term" value="P:cellular response to heat"/>
    <property type="evidence" value="ECO:0007669"/>
    <property type="project" value="TreeGrafter"/>
</dbReference>
<keyword evidence="10" id="KW-1185">Reference proteome</keyword>
<dbReference type="FunFam" id="3.40.50.300:FF:000025">
    <property type="entry name" value="ATP-dependent Clp protease subunit"/>
    <property type="match status" value="1"/>
</dbReference>
<dbReference type="InterPro" id="IPR018368">
    <property type="entry name" value="ClpA/B_CS1"/>
</dbReference>
<dbReference type="InterPro" id="IPR019489">
    <property type="entry name" value="Clp_ATPase_C"/>
</dbReference>
<dbReference type="InterPro" id="IPR027417">
    <property type="entry name" value="P-loop_NTPase"/>
</dbReference>
<keyword evidence="5" id="KW-0143">Chaperone</keyword>
<organism evidence="9 10">
    <name type="scientific">Gossypium mustelinum</name>
    <name type="common">Cotton</name>
    <name type="synonym">Gossypium caicoense</name>
    <dbReference type="NCBI Taxonomy" id="34275"/>
    <lineage>
        <taxon>Eukaryota</taxon>
        <taxon>Viridiplantae</taxon>
        <taxon>Streptophyta</taxon>
        <taxon>Embryophyta</taxon>
        <taxon>Tracheophyta</taxon>
        <taxon>Spermatophyta</taxon>
        <taxon>Magnoliopsida</taxon>
        <taxon>eudicotyledons</taxon>
        <taxon>Gunneridae</taxon>
        <taxon>Pentapetalae</taxon>
        <taxon>rosids</taxon>
        <taxon>malvids</taxon>
        <taxon>Malvales</taxon>
        <taxon>Malvaceae</taxon>
        <taxon>Malvoideae</taxon>
        <taxon>Gossypium</taxon>
    </lineage>
</organism>
<evidence type="ECO:0000256" key="4">
    <source>
        <dbReference type="ARBA" id="ARBA00022840"/>
    </source>
</evidence>
<keyword evidence="2 6" id="KW-0677">Repeat</keyword>
<dbReference type="EMBL" id="CM017638">
    <property type="protein sequence ID" value="TYJ41970.1"/>
    <property type="molecule type" value="Genomic_DNA"/>
</dbReference>
<protein>
    <recommendedName>
        <fullName evidence="8">Clp R domain-containing protein</fullName>
    </recommendedName>
</protein>
<accession>A0A5D2ZVI8</accession>
<dbReference type="Pfam" id="PF17871">
    <property type="entry name" value="AAA_lid_9"/>
    <property type="match status" value="1"/>
</dbReference>
<dbReference type="InterPro" id="IPR050130">
    <property type="entry name" value="ClpA_ClpB"/>
</dbReference>
<dbReference type="Proteomes" id="UP000323597">
    <property type="component" value="Chromosome A03"/>
</dbReference>
<evidence type="ECO:0000256" key="6">
    <source>
        <dbReference type="PROSITE-ProRule" id="PRU01251"/>
    </source>
</evidence>
<proteinExistence type="inferred from homology"/>
<evidence type="ECO:0000313" key="9">
    <source>
        <dbReference type="EMBL" id="TYJ41970.1"/>
    </source>
</evidence>
<dbReference type="InterPro" id="IPR001270">
    <property type="entry name" value="ClpA/B"/>
</dbReference>
<evidence type="ECO:0000256" key="3">
    <source>
        <dbReference type="ARBA" id="ARBA00022741"/>
    </source>
</evidence>
<dbReference type="InterPro" id="IPR003959">
    <property type="entry name" value="ATPase_AAA_core"/>
</dbReference>
<dbReference type="PROSITE" id="PS51903">
    <property type="entry name" value="CLP_R"/>
    <property type="match status" value="1"/>
</dbReference>
<dbReference type="Gene3D" id="3.40.50.300">
    <property type="entry name" value="P-loop containing nucleotide triphosphate hydrolases"/>
    <property type="match status" value="3"/>
</dbReference>
<comment type="similarity">
    <text evidence="1">Belongs to the ClpA/ClpB family.</text>
</comment>
<dbReference type="PANTHER" id="PTHR11638">
    <property type="entry name" value="ATP-DEPENDENT CLP PROTEASE"/>
    <property type="match status" value="1"/>
</dbReference>
<dbReference type="Gene3D" id="1.10.8.60">
    <property type="match status" value="2"/>
</dbReference>
<dbReference type="GO" id="GO:0016887">
    <property type="term" value="F:ATP hydrolysis activity"/>
    <property type="evidence" value="ECO:0007669"/>
    <property type="project" value="InterPro"/>
</dbReference>
<dbReference type="AlphaFoldDB" id="A0A5D2ZVI8"/>
<evidence type="ECO:0000256" key="2">
    <source>
        <dbReference type="ARBA" id="ARBA00022737"/>
    </source>
</evidence>
<dbReference type="Gene3D" id="6.10.140.130">
    <property type="match status" value="1"/>
</dbReference>
<dbReference type="SUPFAM" id="SSF52540">
    <property type="entry name" value="P-loop containing nucleoside triphosphate hydrolases"/>
    <property type="match status" value="2"/>
</dbReference>
<dbReference type="PANTHER" id="PTHR11638:SF18">
    <property type="entry name" value="HEAT SHOCK PROTEIN 104"/>
    <property type="match status" value="1"/>
</dbReference>
<dbReference type="InterPro" id="IPR041546">
    <property type="entry name" value="ClpA/ClpB_AAA_lid"/>
</dbReference>
<evidence type="ECO:0000256" key="7">
    <source>
        <dbReference type="SAM" id="Coils"/>
    </source>
</evidence>
<evidence type="ECO:0000259" key="8">
    <source>
        <dbReference type="PROSITE" id="PS51903"/>
    </source>
</evidence>
<keyword evidence="3" id="KW-0547">Nucleotide-binding</keyword>
<dbReference type="FunFam" id="3.40.50.300:FF:000120">
    <property type="entry name" value="ATP-dependent chaperone ClpB"/>
    <property type="match status" value="1"/>
</dbReference>
<feature type="domain" description="Clp R" evidence="8">
    <location>
        <begin position="1"/>
        <end position="129"/>
    </location>
</feature>
<evidence type="ECO:0000256" key="5">
    <source>
        <dbReference type="ARBA" id="ARBA00023186"/>
    </source>
</evidence>
<dbReference type="Pfam" id="PF07724">
    <property type="entry name" value="AAA_2"/>
    <property type="match status" value="1"/>
</dbReference>
<dbReference type="Gene3D" id="1.10.1780.10">
    <property type="entry name" value="Clp, N-terminal domain"/>
    <property type="match status" value="1"/>
</dbReference>
<dbReference type="SMART" id="SM00382">
    <property type="entry name" value="AAA"/>
    <property type="match status" value="2"/>
</dbReference>
<name>A0A5D2ZVI8_GOSMU</name>
<gene>
    <name evidence="9" type="ORF">E1A91_A03G056600v1</name>
</gene>
<dbReference type="CDD" id="cd00009">
    <property type="entry name" value="AAA"/>
    <property type="match status" value="1"/>
</dbReference>
<dbReference type="Pfam" id="PF02861">
    <property type="entry name" value="Clp_N"/>
    <property type="match status" value="1"/>
</dbReference>
<reference evidence="9 10" key="1">
    <citation type="submission" date="2019-07" db="EMBL/GenBank/DDBJ databases">
        <title>WGS assembly of Gossypium mustelinum.</title>
        <authorList>
            <person name="Chen Z.J."/>
            <person name="Sreedasyam A."/>
            <person name="Ando A."/>
            <person name="Song Q."/>
            <person name="De L."/>
            <person name="Hulse-Kemp A."/>
            <person name="Ding M."/>
            <person name="Ye W."/>
            <person name="Kirkbride R."/>
            <person name="Jenkins J."/>
            <person name="Plott C."/>
            <person name="Lovell J."/>
            <person name="Lin Y.-M."/>
            <person name="Vaughn R."/>
            <person name="Liu B."/>
            <person name="Li W."/>
            <person name="Simpson S."/>
            <person name="Scheffler B."/>
            <person name="Saski C."/>
            <person name="Grover C."/>
            <person name="Hu G."/>
            <person name="Conover J."/>
            <person name="Carlson J."/>
            <person name="Shu S."/>
            <person name="Boston L."/>
            <person name="Williams M."/>
            <person name="Peterson D."/>
            <person name="Mcgee K."/>
            <person name="Jones D."/>
            <person name="Wendel J."/>
            <person name="Stelly D."/>
            <person name="Grimwood J."/>
            <person name="Schmutz J."/>
        </authorList>
    </citation>
    <scope>NUCLEOTIDE SEQUENCE [LARGE SCALE GENOMIC DNA]</scope>
    <source>
        <strain evidence="9">1408120.09</strain>
    </source>
</reference>
<dbReference type="InterPro" id="IPR036628">
    <property type="entry name" value="Clp_N_dom_sf"/>
</dbReference>
<dbReference type="PROSITE" id="PS00870">
    <property type="entry name" value="CLPAB_1"/>
    <property type="match status" value="1"/>
</dbReference>
<evidence type="ECO:0000256" key="1">
    <source>
        <dbReference type="ARBA" id="ARBA00008675"/>
    </source>
</evidence>
<evidence type="ECO:0000313" key="10">
    <source>
        <dbReference type="Proteomes" id="UP000323597"/>
    </source>
</evidence>
<dbReference type="PRINTS" id="PR00300">
    <property type="entry name" value="CLPPROTEASEA"/>
</dbReference>
<dbReference type="GO" id="GO:0005524">
    <property type="term" value="F:ATP binding"/>
    <property type="evidence" value="ECO:0007669"/>
    <property type="project" value="UniProtKB-KW"/>
</dbReference>
<feature type="coiled-coil region" evidence="7">
    <location>
        <begin position="328"/>
        <end position="355"/>
    </location>
</feature>
<dbReference type="SUPFAM" id="SSF81923">
    <property type="entry name" value="Double Clp-N motif"/>
    <property type="match status" value="1"/>
</dbReference>
<keyword evidence="7" id="KW-0175">Coiled coil</keyword>
<dbReference type="GO" id="GO:0005737">
    <property type="term" value="C:cytoplasm"/>
    <property type="evidence" value="ECO:0007669"/>
    <property type="project" value="TreeGrafter"/>
</dbReference>
<dbReference type="InterPro" id="IPR003593">
    <property type="entry name" value="AAA+_ATPase"/>
</dbReference>
<dbReference type="CDD" id="cd19499">
    <property type="entry name" value="RecA-like_ClpB_Hsp104-like"/>
    <property type="match status" value="1"/>
</dbReference>
<dbReference type="SMART" id="SM01086">
    <property type="entry name" value="ClpB_D2-small"/>
    <property type="match status" value="1"/>
</dbReference>
<dbReference type="InterPro" id="IPR004176">
    <property type="entry name" value="Clp_R_N"/>
</dbReference>
<sequence length="781" mass="87983">MNPDKFTHKTNEAMAGAYERATSLGHAQFTLLQPDCGSAAQYVDRVFHQALKKLPAQSPAPNQVRASYSLIKAIRHAQAAQQSRGDTHLAVDQLILGLLEDSQITDLLKEVGVTPAKVKFEQAGKLDPVIGRDEEIRRVIRILPRRTKNNPVLIGEPAVGKTVVVEGMAQRIVRGDVPSNLADVRLVALDMEVEEAEGKVILFIDEIHLDAANLFKPMLAWGQLRCIGATTLEEHRKYIEKDAAFERRFQQVYVAEPSVPNTISILQGLKEKYEGHHGVRIQDCALVIAAQLSSRYITDVIFLTKQLIWFMEIVQMWELQLDSQPDEIDKHERKRMQLEVELHALEKENDKASKAQLVEVWRELDDLRDKLQPLKMKYRKEKGRVDEIRRLKQKRDKFILALQEAERRYDLAITANLIYGEIQEVESTLAQIEGTADENIMLTETVGPEHIADVVNCWTGIPVTRIGQNEKERLIGLAERLHQRVVGQNQAVDAVAEAVLRSRAALGRPQQPTGSFLFLGPAGVGKTELSKSLAEQLFDDENLPIRTDMSEHMEQHSVARLIGAQLGYVGHKKGGQLTEAARRRPYSVVLFDEVEKAHLSVFNTLLQVLDDGRLTDGQGRTVDFRNTVIIMKSNLGAEHLLSGLSGKCAMQVVRDRVMQEVRRHFRPELLSRLDEIKVARLRMKDVASRLAERGIALTVEDSTLDYILAESYDPVYGGRPIRRLLEKKVVTELSRMLVKEEIDVNSTVYIDAPNGSELVYQIEKNEGLVNAETGQKADELI</sequence>